<feature type="active site" evidence="5">
    <location>
        <position position="15"/>
    </location>
</feature>
<dbReference type="Proteomes" id="UP000830925">
    <property type="component" value="Chromosome"/>
</dbReference>
<dbReference type="PANTHER" id="PTHR11717:SF7">
    <property type="entry name" value="LOW MOLECULAR WEIGHT PHOSPHOTYROSINE PROTEIN PHOSPHATASE"/>
    <property type="match status" value="1"/>
</dbReference>
<evidence type="ECO:0000256" key="4">
    <source>
        <dbReference type="ARBA" id="ARBA00022912"/>
    </source>
</evidence>
<name>A0AAE9HFE8_ALCFA</name>
<comment type="similarity">
    <text evidence="1">Belongs to the low molecular weight phosphotyrosine protein phosphatase family.</text>
</comment>
<dbReference type="GO" id="GO:0004725">
    <property type="term" value="F:protein tyrosine phosphatase activity"/>
    <property type="evidence" value="ECO:0007669"/>
    <property type="project" value="UniProtKB-EC"/>
</dbReference>
<evidence type="ECO:0000313" key="7">
    <source>
        <dbReference type="EMBL" id="UPL23366.1"/>
    </source>
</evidence>
<dbReference type="Gene3D" id="3.40.50.2300">
    <property type="match status" value="1"/>
</dbReference>
<proteinExistence type="inferred from homology"/>
<dbReference type="InterPro" id="IPR017867">
    <property type="entry name" value="Tyr_phospatase_low_mol_wt"/>
</dbReference>
<dbReference type="EMBL" id="CP096916">
    <property type="protein sequence ID" value="WBM40309.1"/>
    <property type="molecule type" value="Genomic_DNA"/>
</dbReference>
<dbReference type="KEGG" id="afa:UZ73_16960"/>
<dbReference type="Proteomes" id="UP001211866">
    <property type="component" value="Chromosome"/>
</dbReference>
<keyword evidence="10" id="KW-1185">Reference proteome</keyword>
<feature type="active site" description="Proton donor" evidence="5">
    <location>
        <position position="126"/>
    </location>
</feature>
<keyword evidence="4" id="KW-0904">Protein phosphatase</keyword>
<dbReference type="InterPro" id="IPR023485">
    <property type="entry name" value="Ptyr_pPase"/>
</dbReference>
<gene>
    <name evidence="8" type="ORF">M2J83_08515</name>
    <name evidence="7" type="ORF">MXF72_10890</name>
</gene>
<evidence type="ECO:0000256" key="5">
    <source>
        <dbReference type="PIRSR" id="PIRSR617867-1"/>
    </source>
</evidence>
<dbReference type="CDD" id="cd16343">
    <property type="entry name" value="LMWPTP"/>
    <property type="match status" value="1"/>
</dbReference>
<evidence type="ECO:0000313" key="10">
    <source>
        <dbReference type="Proteomes" id="UP001211866"/>
    </source>
</evidence>
<evidence type="ECO:0000313" key="8">
    <source>
        <dbReference type="EMBL" id="WBM40309.1"/>
    </source>
</evidence>
<dbReference type="FunFam" id="3.40.50.2300:FF:000113">
    <property type="entry name" value="Low molecular weight protein-tyrosine-phosphatase"/>
    <property type="match status" value="1"/>
</dbReference>
<dbReference type="GeneID" id="96775856"/>
<reference evidence="7" key="1">
    <citation type="submission" date="2022-04" db="EMBL/GenBank/DDBJ databases">
        <title>Genomic mining of Alcaligenes faecalis D334 producing ectoin and derivatives.</title>
        <authorList>
            <person name="Doan V.T."/>
            <person name="Quach N.T."/>
            <person name="Vu T.-H.-N."/>
            <person name="Phi Q.-T."/>
        </authorList>
    </citation>
    <scope>NUCLEOTIDE SEQUENCE</scope>
    <source>
        <strain evidence="7">D334</strain>
    </source>
</reference>
<evidence type="ECO:0000256" key="3">
    <source>
        <dbReference type="ARBA" id="ARBA00022801"/>
    </source>
</evidence>
<accession>A0AAE9HFE8</accession>
<evidence type="ECO:0000256" key="1">
    <source>
        <dbReference type="ARBA" id="ARBA00011063"/>
    </source>
</evidence>
<evidence type="ECO:0000256" key="2">
    <source>
        <dbReference type="ARBA" id="ARBA00013064"/>
    </source>
</evidence>
<dbReference type="EC" id="3.1.3.48" evidence="2"/>
<evidence type="ECO:0000259" key="6">
    <source>
        <dbReference type="SMART" id="SM00226"/>
    </source>
</evidence>
<dbReference type="AlphaFoldDB" id="A0AAE9HFE8"/>
<dbReference type="PRINTS" id="PR00719">
    <property type="entry name" value="LMWPTPASE"/>
</dbReference>
<dbReference type="PANTHER" id="PTHR11717">
    <property type="entry name" value="LOW MOLECULAR WEIGHT PROTEIN TYROSINE PHOSPHATASE"/>
    <property type="match status" value="1"/>
</dbReference>
<dbReference type="Pfam" id="PF01451">
    <property type="entry name" value="LMWPc"/>
    <property type="match status" value="1"/>
</dbReference>
<organism evidence="7 9">
    <name type="scientific">Alcaligenes faecalis</name>
    <dbReference type="NCBI Taxonomy" id="511"/>
    <lineage>
        <taxon>Bacteria</taxon>
        <taxon>Pseudomonadati</taxon>
        <taxon>Pseudomonadota</taxon>
        <taxon>Betaproteobacteria</taxon>
        <taxon>Burkholderiales</taxon>
        <taxon>Alcaligenaceae</taxon>
        <taxon>Alcaligenes</taxon>
    </lineage>
</organism>
<dbReference type="EMBL" id="CP095873">
    <property type="protein sequence ID" value="UPL23366.1"/>
    <property type="molecule type" value="Genomic_DNA"/>
</dbReference>
<dbReference type="InterPro" id="IPR050438">
    <property type="entry name" value="LMW_PTPase"/>
</dbReference>
<dbReference type="SUPFAM" id="SSF52788">
    <property type="entry name" value="Phosphotyrosine protein phosphatases I"/>
    <property type="match status" value="1"/>
</dbReference>
<sequence>MMSKVLFVCTGNICRSPSAEGVLRQLVDQASLSEAILVDSAATHGFHVGEHPDTRAQIAARKRGYDISTYQARQVQREDFRNFDLILSMDWENHAALQQMCPPIYRHKLMLLMRFATDYEAATVPDPYYGGQDGFNKVMDYIEDACQGVFELVRKRVPNYRAA</sequence>
<protein>
    <recommendedName>
        <fullName evidence="2">protein-tyrosine-phosphatase</fullName>
        <ecNumber evidence="2">3.1.3.48</ecNumber>
    </recommendedName>
</protein>
<feature type="domain" description="Phosphotyrosine protein phosphatase I" evidence="6">
    <location>
        <begin position="3"/>
        <end position="152"/>
    </location>
</feature>
<dbReference type="RefSeq" id="WP_026482840.1">
    <property type="nucleotide sequence ID" value="NZ_CAXOJJ010000083.1"/>
</dbReference>
<evidence type="ECO:0000313" key="9">
    <source>
        <dbReference type="Proteomes" id="UP000830925"/>
    </source>
</evidence>
<dbReference type="InterPro" id="IPR036196">
    <property type="entry name" value="Ptyr_pPase_sf"/>
</dbReference>
<reference evidence="8 10" key="2">
    <citation type="submission" date="2022-05" db="EMBL/GenBank/DDBJ databases">
        <title>Complete sequence of strain NY11312.</title>
        <authorList>
            <person name="Zhou D."/>
        </authorList>
    </citation>
    <scope>NUCLEOTIDE SEQUENCE [LARGE SCALE GENOMIC DNA]</scope>
    <source>
        <strain evidence="8 10">NY11312</strain>
    </source>
</reference>
<dbReference type="SMART" id="SM00226">
    <property type="entry name" value="LMWPc"/>
    <property type="match status" value="1"/>
</dbReference>
<keyword evidence="3" id="KW-0378">Hydrolase</keyword>
<feature type="active site" description="Nucleophile" evidence="5">
    <location>
        <position position="9"/>
    </location>
</feature>